<dbReference type="RefSeq" id="XP_028887147.1">
    <property type="nucleotide sequence ID" value="XM_029021725.1"/>
</dbReference>
<feature type="region of interest" description="Disordered" evidence="1">
    <location>
        <begin position="290"/>
        <end position="353"/>
    </location>
</feature>
<dbReference type="EMBL" id="NBCO01000002">
    <property type="protein sequence ID" value="ORC93081.1"/>
    <property type="molecule type" value="Genomic_DNA"/>
</dbReference>
<dbReference type="GeneID" id="39981505"/>
<dbReference type="OrthoDB" id="277659at2759"/>
<feature type="compositionally biased region" description="Acidic residues" evidence="1">
    <location>
        <begin position="290"/>
        <end position="331"/>
    </location>
</feature>
<evidence type="ECO:0000313" key="3">
    <source>
        <dbReference type="Proteomes" id="UP000192257"/>
    </source>
</evidence>
<comment type="caution">
    <text evidence="2">The sequence shown here is derived from an EMBL/GenBank/DDBJ whole genome shotgun (WGS) entry which is preliminary data.</text>
</comment>
<reference evidence="2 3" key="1">
    <citation type="submission" date="2017-03" db="EMBL/GenBank/DDBJ databases">
        <title>An alternative strategy for trypanosome survival in the mammalian bloodstream revealed through genome and transcriptome analysis of the ubiquitous bovine parasite Trypanosoma (Megatrypanum) theileri.</title>
        <authorList>
            <person name="Kelly S."/>
            <person name="Ivens A."/>
            <person name="Mott A."/>
            <person name="O'Neill E."/>
            <person name="Emms D."/>
            <person name="Macleod O."/>
            <person name="Voorheis P."/>
            <person name="Matthews J."/>
            <person name="Matthews K."/>
            <person name="Carrington M."/>
        </authorList>
    </citation>
    <scope>NUCLEOTIDE SEQUENCE [LARGE SCALE GENOMIC DNA]</scope>
    <source>
        <strain evidence="2">Edinburgh</strain>
    </source>
</reference>
<dbReference type="Proteomes" id="UP000192257">
    <property type="component" value="Unassembled WGS sequence"/>
</dbReference>
<dbReference type="InterPro" id="IPR035426">
    <property type="entry name" value="Gemin2/Brr1"/>
</dbReference>
<name>A0A1X0P8B5_9TRYP</name>
<sequence>MEDDAEAYLKLASKLQRKHFARGHSSVTQSRPANGKQGKGIDISAHSASRLPMKKRKRTDDDDDDNNNNNNDQSIGNSTVVLVNSPAHPTTAIGSLLNSDSMEGAPRKQTKMTLMEKWFPGSTLSNATLDAAQAPTFNYIDLSVARMNAARERILFLRAGVEDILSYAHAKDAIDIPSNKIDWCWPELRDALSQLTSQDAFHTKKRVVHALKWLLTSKPKADVPKTPNLRLWYNYLSHSGPEQGCEPPLGLLVWLDSASTSTLFTALVNRMLREFKRGVKPRVYSWYDAQEDQLGEKDEDHEEEEADDDNDNDDNAQTDLEENKEETEDGSEIEKKRKEMTDTPLPSLIDRLPPLKCNDTSEEVISLLTFLRLLMPVDIEDESGNIVGYSTGYGVWLYACLTAVDTPLDPDLDRLVHELFRDCCRQLRTLCESQNIRGDNRGAIVQALSPRSTDASSHRRYNTIHDVRREDVLALHTIIVVLAKLFRQNQNRLIPL</sequence>
<accession>A0A1X0P8B5</accession>
<feature type="compositionally biased region" description="Basic and acidic residues" evidence="1">
    <location>
        <begin position="332"/>
        <end position="341"/>
    </location>
</feature>
<proteinExistence type="predicted"/>
<protein>
    <submittedName>
        <fullName evidence="2">Uncharacterized protein</fullName>
    </submittedName>
</protein>
<organism evidence="2 3">
    <name type="scientific">Trypanosoma theileri</name>
    <dbReference type="NCBI Taxonomy" id="67003"/>
    <lineage>
        <taxon>Eukaryota</taxon>
        <taxon>Discoba</taxon>
        <taxon>Euglenozoa</taxon>
        <taxon>Kinetoplastea</taxon>
        <taxon>Metakinetoplastina</taxon>
        <taxon>Trypanosomatida</taxon>
        <taxon>Trypanosomatidae</taxon>
        <taxon>Trypanosoma</taxon>
    </lineage>
</organism>
<gene>
    <name evidence="2" type="ORF">TM35_000024070</name>
</gene>
<evidence type="ECO:0000313" key="2">
    <source>
        <dbReference type="EMBL" id="ORC93081.1"/>
    </source>
</evidence>
<dbReference type="Pfam" id="PF04938">
    <property type="entry name" value="SIP1"/>
    <property type="match status" value="1"/>
</dbReference>
<dbReference type="AlphaFoldDB" id="A0A1X0P8B5"/>
<dbReference type="GO" id="GO:0000387">
    <property type="term" value="P:spliceosomal snRNP assembly"/>
    <property type="evidence" value="ECO:0007669"/>
    <property type="project" value="InterPro"/>
</dbReference>
<keyword evidence="3" id="KW-1185">Reference proteome</keyword>
<evidence type="ECO:0000256" key="1">
    <source>
        <dbReference type="SAM" id="MobiDB-lite"/>
    </source>
</evidence>
<dbReference type="Gene3D" id="1.20.58.1070">
    <property type="match status" value="1"/>
</dbReference>
<dbReference type="VEuPathDB" id="TriTrypDB:TM35_000024070"/>
<feature type="region of interest" description="Disordered" evidence="1">
    <location>
        <begin position="16"/>
        <end position="77"/>
    </location>
</feature>